<comment type="subcellular location">
    <subcellularLocation>
        <location evidence="1">Nucleus</location>
    </subcellularLocation>
</comment>
<comment type="similarity">
    <text evidence="5">Belongs to the cyclophilin-type PPIase family.</text>
</comment>
<dbReference type="KEGG" id="pti:PHATRDRAFT_17909"/>
<evidence type="ECO:0000256" key="1">
    <source>
        <dbReference type="ARBA" id="ARBA00004123"/>
    </source>
</evidence>
<dbReference type="Proteomes" id="UP000000759">
    <property type="component" value="Chromosome 1"/>
</dbReference>
<dbReference type="PROSITE" id="PS50072">
    <property type="entry name" value="CSA_PPIASE_2"/>
    <property type="match status" value="1"/>
</dbReference>
<keyword evidence="4" id="KW-0539">Nucleus</keyword>
<dbReference type="EMBL" id="CM000605">
    <property type="protein sequence ID" value="EEC51413.1"/>
    <property type="molecule type" value="Genomic_DNA"/>
</dbReference>
<dbReference type="PANTHER" id="PTHR45625:SF6">
    <property type="entry name" value="SPLICEOSOME-ASSOCIATED PROTEIN CWC27 HOMOLOG"/>
    <property type="match status" value="1"/>
</dbReference>
<dbReference type="InParanoid" id="B7FQY8"/>
<accession>B7FQY8</accession>
<dbReference type="InterPro" id="IPR002130">
    <property type="entry name" value="Cyclophilin-type_PPIase_dom"/>
</dbReference>
<dbReference type="GO" id="GO:0003755">
    <property type="term" value="F:peptidyl-prolyl cis-trans isomerase activity"/>
    <property type="evidence" value="ECO:0007669"/>
    <property type="project" value="UniProtKB-UniRule"/>
</dbReference>
<dbReference type="InterPro" id="IPR029000">
    <property type="entry name" value="Cyclophilin-like_dom_sf"/>
</dbReference>
<reference evidence="8" key="2">
    <citation type="submission" date="2008-08" db="EMBL/GenBank/DDBJ databases">
        <authorList>
            <consortium name="Diatom Consortium"/>
            <person name="Grigoriev I."/>
            <person name="Grimwood J."/>
            <person name="Kuo A."/>
            <person name="Otillar R.P."/>
            <person name="Salamov A."/>
            <person name="Detter J.C."/>
            <person name="Lindquist E."/>
            <person name="Shapiro H."/>
            <person name="Lucas S."/>
            <person name="Glavina del Rio T."/>
            <person name="Pitluck S."/>
            <person name="Rokhsar D."/>
            <person name="Bowler C."/>
        </authorList>
    </citation>
    <scope>GENOME REANNOTATION</scope>
    <source>
        <strain evidence="8">CCAP 1055/1</strain>
    </source>
</reference>
<reference evidence="7 8" key="1">
    <citation type="journal article" date="2008" name="Nature">
        <title>The Phaeodactylum genome reveals the evolutionary history of diatom genomes.</title>
        <authorList>
            <person name="Bowler C."/>
            <person name="Allen A.E."/>
            <person name="Badger J.H."/>
            <person name="Grimwood J."/>
            <person name="Jabbari K."/>
            <person name="Kuo A."/>
            <person name="Maheswari U."/>
            <person name="Martens C."/>
            <person name="Maumus F."/>
            <person name="Otillar R.P."/>
            <person name="Rayko E."/>
            <person name="Salamov A."/>
            <person name="Vandepoele K."/>
            <person name="Beszteri B."/>
            <person name="Gruber A."/>
            <person name="Heijde M."/>
            <person name="Katinka M."/>
            <person name="Mock T."/>
            <person name="Valentin K."/>
            <person name="Verret F."/>
            <person name="Berges J.A."/>
            <person name="Brownlee C."/>
            <person name="Cadoret J.P."/>
            <person name="Chiovitti A."/>
            <person name="Choi C.J."/>
            <person name="Coesel S."/>
            <person name="De Martino A."/>
            <person name="Detter J.C."/>
            <person name="Durkin C."/>
            <person name="Falciatore A."/>
            <person name="Fournet J."/>
            <person name="Haruta M."/>
            <person name="Huysman M.J."/>
            <person name="Jenkins B.D."/>
            <person name="Jiroutova K."/>
            <person name="Jorgensen R.E."/>
            <person name="Joubert Y."/>
            <person name="Kaplan A."/>
            <person name="Kroger N."/>
            <person name="Kroth P.G."/>
            <person name="La Roche J."/>
            <person name="Lindquist E."/>
            <person name="Lommer M."/>
            <person name="Martin-Jezequel V."/>
            <person name="Lopez P.J."/>
            <person name="Lucas S."/>
            <person name="Mangogna M."/>
            <person name="McGinnis K."/>
            <person name="Medlin L.K."/>
            <person name="Montsant A."/>
            <person name="Oudot-Le Secq M.P."/>
            <person name="Napoli C."/>
            <person name="Obornik M."/>
            <person name="Parker M.S."/>
            <person name="Petit J.L."/>
            <person name="Porcel B.M."/>
            <person name="Poulsen N."/>
            <person name="Robison M."/>
            <person name="Rychlewski L."/>
            <person name="Rynearson T.A."/>
            <person name="Schmutz J."/>
            <person name="Shapiro H."/>
            <person name="Siaut M."/>
            <person name="Stanley M."/>
            <person name="Sussman M.R."/>
            <person name="Taylor A.R."/>
            <person name="Vardi A."/>
            <person name="von Dassow P."/>
            <person name="Vyverman W."/>
            <person name="Willis A."/>
            <person name="Wyrwicz L.S."/>
            <person name="Rokhsar D.S."/>
            <person name="Weissenbach J."/>
            <person name="Armbrust E.V."/>
            <person name="Green B.R."/>
            <person name="Van de Peer Y."/>
            <person name="Grigoriev I.V."/>
        </authorList>
    </citation>
    <scope>NUCLEOTIDE SEQUENCE [LARGE SCALE GENOMIC DNA]</scope>
    <source>
        <strain evidence="7 8">CCAP 1055/1</strain>
    </source>
</reference>
<dbReference type="RefSeq" id="XP_002176950.1">
    <property type="nucleotide sequence ID" value="XM_002176914.1"/>
</dbReference>
<feature type="non-terminal residue" evidence="7">
    <location>
        <position position="157"/>
    </location>
</feature>
<dbReference type="Pfam" id="PF00160">
    <property type="entry name" value="Pro_isomerase"/>
    <property type="match status" value="1"/>
</dbReference>
<evidence type="ECO:0000256" key="5">
    <source>
        <dbReference type="RuleBase" id="RU363019"/>
    </source>
</evidence>
<sequence length="157" mass="17862">MSSVYATEPATSGRVIFETTHGPLEIQLWCNECPETTRFFLQLCIDGFFDDMLFHRIVPGFLIQTGAMRQSEAVHADYALERRKYELHSRLRFNHRGQVAMALNLDDDHDRNNGDLQPQFFVTLDEAPYLDGKHVLFGTISGPTIFNAIRIGGVEVD</sequence>
<dbReference type="InterPro" id="IPR044666">
    <property type="entry name" value="Cyclophilin_A-like"/>
</dbReference>
<evidence type="ECO:0000256" key="3">
    <source>
        <dbReference type="ARBA" id="ARBA00023235"/>
    </source>
</evidence>
<dbReference type="AlphaFoldDB" id="B7FQY8"/>
<dbReference type="STRING" id="556484.B7FQY8"/>
<keyword evidence="2 5" id="KW-0697">Rotamase</keyword>
<evidence type="ECO:0000259" key="6">
    <source>
        <dbReference type="PROSITE" id="PS50072"/>
    </source>
</evidence>
<organism evidence="7 8">
    <name type="scientific">Phaeodactylum tricornutum (strain CCAP 1055/1)</name>
    <dbReference type="NCBI Taxonomy" id="556484"/>
    <lineage>
        <taxon>Eukaryota</taxon>
        <taxon>Sar</taxon>
        <taxon>Stramenopiles</taxon>
        <taxon>Ochrophyta</taxon>
        <taxon>Bacillariophyta</taxon>
        <taxon>Bacillariophyceae</taxon>
        <taxon>Bacillariophycidae</taxon>
        <taxon>Naviculales</taxon>
        <taxon>Phaeodactylaceae</taxon>
        <taxon>Phaeodactylum</taxon>
    </lineage>
</organism>
<dbReference type="InterPro" id="IPR024936">
    <property type="entry name" value="Cyclophilin-type_PPIase"/>
</dbReference>
<name>B7FQY8_PHATC</name>
<evidence type="ECO:0000313" key="8">
    <source>
        <dbReference type="Proteomes" id="UP000000759"/>
    </source>
</evidence>
<dbReference type="OrthoDB" id="442970at2759"/>
<feature type="domain" description="PPIase cyclophilin-type" evidence="6">
    <location>
        <begin position="16"/>
        <end position="157"/>
    </location>
</feature>
<evidence type="ECO:0000313" key="7">
    <source>
        <dbReference type="EMBL" id="EEC51413.1"/>
    </source>
</evidence>
<proteinExistence type="inferred from homology"/>
<evidence type="ECO:0000256" key="2">
    <source>
        <dbReference type="ARBA" id="ARBA00023110"/>
    </source>
</evidence>
<gene>
    <name evidence="7" type="ORF">PHATRDRAFT_17909</name>
</gene>
<dbReference type="EC" id="5.2.1.8" evidence="5"/>
<dbReference type="SUPFAM" id="SSF50891">
    <property type="entry name" value="Cyclophilin-like"/>
    <property type="match status" value="1"/>
</dbReference>
<dbReference type="eggNOG" id="KOG0885">
    <property type="taxonomic scope" value="Eukaryota"/>
</dbReference>
<dbReference type="GeneID" id="7196937"/>
<comment type="function">
    <text evidence="5">PPIases accelerate the folding of proteins. It catalyzes the cis-trans isomerization of proline imidic peptide bonds in oligopeptides.</text>
</comment>
<dbReference type="PIRSF" id="PIRSF001467">
    <property type="entry name" value="Peptidylpro_ismrse"/>
    <property type="match status" value="1"/>
</dbReference>
<keyword evidence="8" id="KW-1185">Reference proteome</keyword>
<dbReference type="Gene3D" id="2.40.100.10">
    <property type="entry name" value="Cyclophilin-like"/>
    <property type="match status" value="1"/>
</dbReference>
<protein>
    <recommendedName>
        <fullName evidence="5">Peptidyl-prolyl cis-trans isomerase</fullName>
        <shortName evidence="5">PPIase</shortName>
        <ecNumber evidence="5">5.2.1.8</ecNumber>
    </recommendedName>
</protein>
<dbReference type="PaxDb" id="2850-Phatr17909"/>
<comment type="catalytic activity">
    <reaction evidence="5">
        <text>[protein]-peptidylproline (omega=180) = [protein]-peptidylproline (omega=0)</text>
        <dbReference type="Rhea" id="RHEA:16237"/>
        <dbReference type="Rhea" id="RHEA-COMP:10747"/>
        <dbReference type="Rhea" id="RHEA-COMP:10748"/>
        <dbReference type="ChEBI" id="CHEBI:83833"/>
        <dbReference type="ChEBI" id="CHEBI:83834"/>
        <dbReference type="EC" id="5.2.1.8"/>
    </reaction>
</comment>
<evidence type="ECO:0000256" key="4">
    <source>
        <dbReference type="ARBA" id="ARBA00023242"/>
    </source>
</evidence>
<dbReference type="PRINTS" id="PR00153">
    <property type="entry name" value="CSAPPISMRASE"/>
</dbReference>
<keyword evidence="3 5" id="KW-0413">Isomerase</keyword>
<dbReference type="GO" id="GO:0071013">
    <property type="term" value="C:catalytic step 2 spliceosome"/>
    <property type="evidence" value="ECO:0007669"/>
    <property type="project" value="TreeGrafter"/>
</dbReference>
<dbReference type="PANTHER" id="PTHR45625">
    <property type="entry name" value="PEPTIDYL-PROLYL CIS-TRANS ISOMERASE-RELATED"/>
    <property type="match status" value="1"/>
</dbReference>